<gene>
    <name evidence="1" type="ORF">MDMS009_2002</name>
</gene>
<keyword evidence="2" id="KW-1185">Reference proteome</keyword>
<evidence type="ECO:0000313" key="2">
    <source>
        <dbReference type="Proteomes" id="UP000004679"/>
    </source>
</evidence>
<dbReference type="EMBL" id="GG657899">
    <property type="protein sequence ID" value="EEF79415.1"/>
    <property type="molecule type" value="Genomic_DNA"/>
</dbReference>
<sequence length="38" mass="4402">MITTLQEKCDRFATIIRTSSRMLFHQTESGEQQLGSKE</sequence>
<dbReference type="AlphaFoldDB" id="C0N7G5"/>
<reference evidence="1 2" key="1">
    <citation type="journal article" date="2011" name="J. Bacteriol.">
        <title>Draft genome sequence of the chemolithoheterotrophic, halophilic methylotroph Methylophaga thiooxydans DMS010.</title>
        <authorList>
            <person name="Boden R."/>
            <person name="Ferriera S."/>
            <person name="Johnson J."/>
            <person name="Kelly D.P."/>
            <person name="Murrell J.C."/>
            <person name="Schafer H."/>
        </authorList>
    </citation>
    <scope>NUCLEOTIDE SEQUENCE [LARGE SCALE GENOMIC DNA]</scope>
    <source>
        <strain evidence="1 2">DMS010</strain>
    </source>
</reference>
<name>C0N7G5_9GAMM</name>
<protein>
    <submittedName>
        <fullName evidence="1">Uncharacterized protein</fullName>
    </submittedName>
</protein>
<accession>C0N7G5</accession>
<dbReference type="HOGENOM" id="CLU_3330082_0_0_6"/>
<proteinExistence type="predicted"/>
<organism evidence="1 2">
    <name type="scientific">Methylophaga thiooxydans DMS010</name>
    <dbReference type="NCBI Taxonomy" id="637616"/>
    <lineage>
        <taxon>Bacteria</taxon>
        <taxon>Pseudomonadati</taxon>
        <taxon>Pseudomonadota</taxon>
        <taxon>Gammaproteobacteria</taxon>
        <taxon>Thiotrichales</taxon>
        <taxon>Piscirickettsiaceae</taxon>
        <taxon>Methylophaga</taxon>
    </lineage>
</organism>
<dbReference type="Proteomes" id="UP000004679">
    <property type="component" value="Unassembled WGS sequence"/>
</dbReference>
<evidence type="ECO:0000313" key="1">
    <source>
        <dbReference type="EMBL" id="EEF79415.1"/>
    </source>
</evidence>